<feature type="transmembrane region" description="Helical" evidence="1">
    <location>
        <begin position="70"/>
        <end position="87"/>
    </location>
</feature>
<feature type="transmembrane region" description="Helical" evidence="1">
    <location>
        <begin position="1175"/>
        <end position="1193"/>
    </location>
</feature>
<feature type="transmembrane region" description="Helical" evidence="1">
    <location>
        <begin position="796"/>
        <end position="813"/>
    </location>
</feature>
<accession>A0ABT0U0Z0</accession>
<sequence length="1215" mass="132997">MATDAHFDECTPPDRSSCQHQRSFLERFLDAFLQESSIKWMLVIGAAIISASSLMLVTRQWNTWPVSLKYFAILSYTAGTYAVAEYCGRRLRLDATSQVLRFLTVVLIPIGFLALSWLFDDSVTATDSAVSLLLLIPATGFMLFACDRIFSHWLHGRQHTFVASFVLLCLAGALPEIGSTWLAVLLSSGFWLVMTFGVVKVNRHVFWLAEENRYPRIFGFLPIALLGSLFIVLVVAKTHAVIPVHWIGFGCVMLASTVLMTTQTIADVFRKRTGDLLHPLPWSIVAPLLVGLLLTATGVLFSFAGFSFSGSATRAVVPTTLVAAVLLFVIARDTRHSGFVWAGLVLVTIAYQSCPTLFGELIQTIKSGAASAINEERLPVAFYGLTYTPLLAAFAILSRYFKQRDRSEFAVPLRHFVTGLSLLLAALSVTNLKAAFLVGVVSVIGFVFQSVVFGDRRLILAALGTLIMTVAVAVPFIEAMDYAQIDSRWSLASLAGLGLLLSVVPRLDAMLSSRCFDQREPVRWFRTCGEIITLLISVLWLVMQFANVSRHLIPNLGQIDYSVLMLVLASLSVLTLRSRQYAIGAWTWLLVLVAVLMEVDSLSIHGPDLLAGSTILCGCLSLSILFGLKRVGVPISPTRFVAYGRWGDEAKCPTPLAAMLLPLADLTLFFFGMSVCFVYLPLLLWSTAMLDLTVLLPGWALVVVLSGIAVFLFRHDITTSIAMFFAPIVVGVGAGTLVPSFLTYDNLPLAYGVASAGLLMVVHRRFATTGSRLLGVCSIWPVAIATLGMVYFSPMILVASAVAMSTLLFVYRHGVDDWETRRTHLAILASVQFIVSVSMLSGFRGFVFQLPVDPLLASACTWMTAASVVALVLFEISGNVLDAVKIRRWSLVLRGVALVFFGVCLVSDGFSLLERALVISSLIVAAFYECFVAVRRQNEAHVVGVFAIVVLTISWFHWHHEIPVPHQWLRLLTVSAAGVLMVLARRWTNHPSLGILVRGSWLAGLSLPLVVTLWSVLGSAHGPLELLIVFAAATLWFVYGRLYEQRSYVIGSAVMLNIGLSSLFASWLMTDPQAYLIPLGLTVIGLVELLRKDIPVHAHDPLRYLGALTILVSPCFEILGGSWFHLLSLMILSVLVILIAIGLRLRALIHVGTAFLCVDLVAMVVRSSIDHPGMLWATGLVLGASVIAIAATCEHHREGLLSRIRIMSDELATWR</sequence>
<keyword evidence="1" id="KW-0812">Transmembrane</keyword>
<feature type="transmembrane region" description="Helical" evidence="1">
    <location>
        <begin position="434"/>
        <end position="453"/>
    </location>
</feature>
<protein>
    <recommendedName>
        <fullName evidence="4">DUF2157 domain-containing protein</fullName>
    </recommendedName>
</protein>
<feature type="transmembrane region" description="Helical" evidence="1">
    <location>
        <begin position="409"/>
        <end position="428"/>
    </location>
</feature>
<evidence type="ECO:0000313" key="3">
    <source>
        <dbReference type="Proteomes" id="UP001202961"/>
    </source>
</evidence>
<feature type="transmembrane region" description="Helical" evidence="1">
    <location>
        <begin position="995"/>
        <end position="1017"/>
    </location>
</feature>
<feature type="transmembrane region" description="Helical" evidence="1">
    <location>
        <begin position="941"/>
        <end position="958"/>
    </location>
</feature>
<feature type="transmembrane region" description="Helical" evidence="1">
    <location>
        <begin position="609"/>
        <end position="628"/>
    </location>
</feature>
<feature type="transmembrane region" description="Helical" evidence="1">
    <location>
        <begin position="1047"/>
        <end position="1068"/>
    </location>
</feature>
<feature type="transmembrane region" description="Helical" evidence="1">
    <location>
        <begin position="666"/>
        <end position="688"/>
    </location>
</feature>
<gene>
    <name evidence="2" type="ORF">NB063_07905</name>
</gene>
<feature type="transmembrane region" description="Helical" evidence="1">
    <location>
        <begin position="1023"/>
        <end position="1040"/>
    </location>
</feature>
<feature type="transmembrane region" description="Helical" evidence="1">
    <location>
        <begin position="40"/>
        <end position="58"/>
    </location>
</feature>
<feature type="transmembrane region" description="Helical" evidence="1">
    <location>
        <begin position="242"/>
        <end position="261"/>
    </location>
</feature>
<feature type="transmembrane region" description="Helical" evidence="1">
    <location>
        <begin position="964"/>
        <end position="983"/>
    </location>
</feature>
<feature type="transmembrane region" description="Helical" evidence="1">
    <location>
        <begin position="312"/>
        <end position="331"/>
    </location>
</feature>
<feature type="transmembrane region" description="Helical" evidence="1">
    <location>
        <begin position="125"/>
        <end position="146"/>
    </location>
</feature>
<feature type="transmembrane region" description="Helical" evidence="1">
    <location>
        <begin position="855"/>
        <end position="877"/>
    </location>
</feature>
<feature type="transmembrane region" description="Helical" evidence="1">
    <location>
        <begin position="99"/>
        <end position="119"/>
    </location>
</feature>
<evidence type="ECO:0000313" key="2">
    <source>
        <dbReference type="EMBL" id="MCM2370550.1"/>
    </source>
</evidence>
<organism evidence="2 3">
    <name type="scientific">Aporhodopirellula aestuarii</name>
    <dbReference type="NCBI Taxonomy" id="2950107"/>
    <lineage>
        <taxon>Bacteria</taxon>
        <taxon>Pseudomonadati</taxon>
        <taxon>Planctomycetota</taxon>
        <taxon>Planctomycetia</taxon>
        <taxon>Pirellulales</taxon>
        <taxon>Pirellulaceae</taxon>
        <taxon>Aporhodopirellula</taxon>
    </lineage>
</organism>
<proteinExistence type="predicted"/>
<feature type="transmembrane region" description="Helical" evidence="1">
    <location>
        <begin position="720"/>
        <end position="742"/>
    </location>
</feature>
<feature type="transmembrane region" description="Helical" evidence="1">
    <location>
        <begin position="1148"/>
        <end position="1169"/>
    </location>
</feature>
<feature type="transmembrane region" description="Helical" evidence="1">
    <location>
        <begin position="889"/>
        <end position="910"/>
    </location>
</feature>
<evidence type="ECO:0000256" key="1">
    <source>
        <dbReference type="SAM" id="Phobius"/>
    </source>
</evidence>
<evidence type="ECO:0008006" key="4">
    <source>
        <dbReference type="Google" id="ProtNLM"/>
    </source>
</evidence>
<feature type="transmembrane region" description="Helical" evidence="1">
    <location>
        <begin position="458"/>
        <end position="477"/>
    </location>
</feature>
<name>A0ABT0U0Z0_9BACT</name>
<feature type="transmembrane region" description="Helical" evidence="1">
    <location>
        <begin position="214"/>
        <end position="236"/>
    </location>
</feature>
<feature type="transmembrane region" description="Helical" evidence="1">
    <location>
        <begin position="1126"/>
        <end position="1143"/>
    </location>
</feature>
<feature type="transmembrane region" description="Helical" evidence="1">
    <location>
        <begin position="181"/>
        <end position="202"/>
    </location>
</feature>
<dbReference type="Proteomes" id="UP001202961">
    <property type="component" value="Unassembled WGS sequence"/>
</dbReference>
<feature type="transmembrane region" description="Helical" evidence="1">
    <location>
        <begin position="338"/>
        <end position="358"/>
    </location>
</feature>
<comment type="caution">
    <text evidence="2">The sequence shown here is derived from an EMBL/GenBank/DDBJ whole genome shotgun (WGS) entry which is preliminary data.</text>
</comment>
<feature type="transmembrane region" description="Helical" evidence="1">
    <location>
        <begin position="694"/>
        <end position="713"/>
    </location>
</feature>
<feature type="transmembrane region" description="Helical" evidence="1">
    <location>
        <begin position="916"/>
        <end position="934"/>
    </location>
</feature>
<feature type="transmembrane region" description="Helical" evidence="1">
    <location>
        <begin position="282"/>
        <end position="306"/>
    </location>
</feature>
<dbReference type="EMBL" id="JAMQBK010000023">
    <property type="protein sequence ID" value="MCM2370550.1"/>
    <property type="molecule type" value="Genomic_DNA"/>
</dbReference>
<feature type="transmembrane region" description="Helical" evidence="1">
    <location>
        <begin position="825"/>
        <end position="843"/>
    </location>
</feature>
<dbReference type="RefSeq" id="WP_250928215.1">
    <property type="nucleotide sequence ID" value="NZ_JAMQBK010000023.1"/>
</dbReference>
<keyword evidence="1" id="KW-0472">Membrane</keyword>
<reference evidence="2 3" key="1">
    <citation type="journal article" date="2022" name="Syst. Appl. Microbiol.">
        <title>Rhodopirellula aestuarii sp. nov., a novel member of the genus Rhodopirellula isolated from brackish sediments collected in the Tagus River estuary, Portugal.</title>
        <authorList>
            <person name="Vitorino I.R."/>
            <person name="Klimek D."/>
            <person name="Calusinska M."/>
            <person name="Lobo-da-Cunha A."/>
            <person name="Vasconcelos V."/>
            <person name="Lage O.M."/>
        </authorList>
    </citation>
    <scope>NUCLEOTIDE SEQUENCE [LARGE SCALE GENOMIC DNA]</scope>
    <source>
        <strain evidence="2 3">ICT_H3.1</strain>
    </source>
</reference>
<keyword evidence="1" id="KW-1133">Transmembrane helix</keyword>
<feature type="transmembrane region" description="Helical" evidence="1">
    <location>
        <begin position="581"/>
        <end position="597"/>
    </location>
</feature>
<feature type="transmembrane region" description="Helical" evidence="1">
    <location>
        <begin position="378"/>
        <end position="397"/>
    </location>
</feature>
<feature type="transmembrane region" description="Helical" evidence="1">
    <location>
        <begin position="158"/>
        <end position="175"/>
    </location>
</feature>
<keyword evidence="3" id="KW-1185">Reference proteome</keyword>
<feature type="transmembrane region" description="Helical" evidence="1">
    <location>
        <begin position="552"/>
        <end position="574"/>
    </location>
</feature>
<feature type="transmembrane region" description="Helical" evidence="1">
    <location>
        <begin position="528"/>
        <end position="546"/>
    </location>
</feature>
<feature type="transmembrane region" description="Helical" evidence="1">
    <location>
        <begin position="489"/>
        <end position="507"/>
    </location>
</feature>